<evidence type="ECO:0000313" key="3">
    <source>
        <dbReference type="EMBL" id="SDX83133.1"/>
    </source>
</evidence>
<dbReference type="PANTHER" id="PTHR33744:SF1">
    <property type="entry name" value="DNA-BINDING TRANSCRIPTIONAL ACTIVATOR ADER"/>
    <property type="match status" value="1"/>
</dbReference>
<dbReference type="RefSeq" id="WP_091152858.1">
    <property type="nucleotide sequence ID" value="NZ_FNOT01000003.1"/>
</dbReference>
<keyword evidence="4" id="KW-1185">Reference proteome</keyword>
<dbReference type="AlphaFoldDB" id="A0A1H3EWF6"/>
<accession>A0A1H3EWF6</accession>
<dbReference type="Pfam" id="PF14361">
    <property type="entry name" value="RsbRD_N"/>
    <property type="match status" value="1"/>
</dbReference>
<organism evidence="3 4">
    <name type="scientific">Geodermatophilus africanus</name>
    <dbReference type="NCBI Taxonomy" id="1137993"/>
    <lineage>
        <taxon>Bacteria</taxon>
        <taxon>Bacillati</taxon>
        <taxon>Actinomycetota</taxon>
        <taxon>Actinomycetes</taxon>
        <taxon>Geodermatophilales</taxon>
        <taxon>Geodermatophilaceae</taxon>
        <taxon>Geodermatophilus</taxon>
    </lineage>
</organism>
<name>A0A1H3EWF6_9ACTN</name>
<sequence length="415" mass="45873">MLDAADPALTGREPLPGWVREMAAGVDLPALCERVVARDIAVAFPDLAEDAGFAEHLRASVRENLRLLQDVLCGRLPLDAVRLERPLVFARVQAELRIPQTALQRSYRVGFAEMWRAWADRLQEVAQAADVPRAEALRGLAQLTTAIFDYQDHVASLVAENHARVDEALSRTRAHVRQGLVREILRGDRTSLAPSDLITLDHDLGGEHVVVLLPEVAEGAAGSLMTGVRARTGVRQTLVHPLDLSRTAVWLTVPGWTREARRQLRAALADAGVEASVSEPLGGLAGFREAHEQAQDVERVRAAWGRATAPRVLEHADVALEIMLLRDPERGRRFVRAELGRLAEDTAEAARLRETLQASFRLGSHVSAAEHLQLHEHTVRNRLHRAEEHLGHPLTERRTELQVALRLQRLLAGPA</sequence>
<protein>
    <submittedName>
        <fullName evidence="3">DNA-binding transcriptional regulator, PucR family</fullName>
    </submittedName>
</protein>
<evidence type="ECO:0000313" key="4">
    <source>
        <dbReference type="Proteomes" id="UP000198921"/>
    </source>
</evidence>
<dbReference type="GO" id="GO:0003677">
    <property type="term" value="F:DNA binding"/>
    <property type="evidence" value="ECO:0007669"/>
    <property type="project" value="UniProtKB-KW"/>
</dbReference>
<dbReference type="OrthoDB" id="3190266at2"/>
<feature type="domain" description="RsbT co-antagonist protein RsbRD N-terminal" evidence="2">
    <location>
        <begin position="29"/>
        <end position="177"/>
    </location>
</feature>
<gene>
    <name evidence="3" type="ORF">SAMN05660209_01401</name>
</gene>
<dbReference type="EMBL" id="FNOT01000003">
    <property type="protein sequence ID" value="SDX83133.1"/>
    <property type="molecule type" value="Genomic_DNA"/>
</dbReference>
<evidence type="ECO:0000259" key="2">
    <source>
        <dbReference type="Pfam" id="PF14361"/>
    </source>
</evidence>
<dbReference type="InterPro" id="IPR025751">
    <property type="entry name" value="RsbRD_N_dom"/>
</dbReference>
<dbReference type="InterPro" id="IPR051448">
    <property type="entry name" value="CdaR-like_regulators"/>
</dbReference>
<feature type="domain" description="PucR C-terminal helix-turn-helix" evidence="1">
    <location>
        <begin position="352"/>
        <end position="407"/>
    </location>
</feature>
<dbReference type="STRING" id="1137993.SAMN05660209_01401"/>
<dbReference type="Gene3D" id="1.10.10.2840">
    <property type="entry name" value="PucR C-terminal helix-turn-helix domain"/>
    <property type="match status" value="1"/>
</dbReference>
<dbReference type="InterPro" id="IPR042070">
    <property type="entry name" value="PucR_C-HTH_sf"/>
</dbReference>
<reference evidence="4" key="1">
    <citation type="submission" date="2016-10" db="EMBL/GenBank/DDBJ databases">
        <authorList>
            <person name="Varghese N."/>
            <person name="Submissions S."/>
        </authorList>
    </citation>
    <scope>NUCLEOTIDE SEQUENCE [LARGE SCALE GENOMIC DNA]</scope>
    <source>
        <strain evidence="4">DSM 45422</strain>
    </source>
</reference>
<dbReference type="Pfam" id="PF13556">
    <property type="entry name" value="HTH_30"/>
    <property type="match status" value="1"/>
</dbReference>
<dbReference type="PANTHER" id="PTHR33744">
    <property type="entry name" value="CARBOHYDRATE DIACID REGULATOR"/>
    <property type="match status" value="1"/>
</dbReference>
<dbReference type="Proteomes" id="UP000198921">
    <property type="component" value="Unassembled WGS sequence"/>
</dbReference>
<dbReference type="InterPro" id="IPR025736">
    <property type="entry name" value="PucR_C-HTH_dom"/>
</dbReference>
<keyword evidence="3" id="KW-0238">DNA-binding</keyword>
<proteinExistence type="predicted"/>
<evidence type="ECO:0000259" key="1">
    <source>
        <dbReference type="Pfam" id="PF13556"/>
    </source>
</evidence>